<evidence type="ECO:0000256" key="5">
    <source>
        <dbReference type="SAM" id="Phobius"/>
    </source>
</evidence>
<dbReference type="PANTHER" id="PTHR23514:SF13">
    <property type="entry name" value="INNER MEMBRANE PROTEIN YBJJ"/>
    <property type="match status" value="1"/>
</dbReference>
<feature type="transmembrane region" description="Helical" evidence="5">
    <location>
        <begin position="303"/>
        <end position="322"/>
    </location>
</feature>
<sequence length="391" mass="38726">MSPLSPSADPALAAPAGARLATRLATRLAFLAAGFAMACWAPLVPLAKARVGTDDGQLGLILLCLGIGSILAMPLTGFLSARWGSKPMILAGGVALALLLPLLSVAGQVPTLAAALLGFGAALGTIDVAMNVHAVEVERGAGQPLMSGFHAMFSVGGFLGSGGMTLLLSTGTAPLVATLLSAGLVLAAVLLALPGLLPARGEPTPLVAPHGIVLLLAALAAICFLVEGAILDWSALLVIGAGLADTAQGGFGYMVFSIAMTVGRLTGDRIVAHFGNRRILACGGAGAILGLALLLMAPTAMVATAGFLLIGLGASNIVPVLFRLAGSQTVMPVGLAVAALTTTGYAGILAGPAGIGFIAHAVGLPTAFWLLALLMAFVPLLAGRIARAGHA</sequence>
<dbReference type="InterPro" id="IPR036259">
    <property type="entry name" value="MFS_trans_sf"/>
</dbReference>
<feature type="transmembrane region" description="Helical" evidence="5">
    <location>
        <begin position="367"/>
        <end position="386"/>
    </location>
</feature>
<feature type="transmembrane region" description="Helical" evidence="5">
    <location>
        <begin position="279"/>
        <end position="297"/>
    </location>
</feature>
<dbReference type="InterPro" id="IPR020846">
    <property type="entry name" value="MFS_dom"/>
</dbReference>
<keyword evidence="3 5" id="KW-1133">Transmembrane helix</keyword>
<dbReference type="KEGG" id="nao:Y958_25875"/>
<evidence type="ECO:0000256" key="1">
    <source>
        <dbReference type="ARBA" id="ARBA00004141"/>
    </source>
</evidence>
<dbReference type="Pfam" id="PF07690">
    <property type="entry name" value="MFS_1"/>
    <property type="match status" value="1"/>
</dbReference>
<feature type="domain" description="Major facilitator superfamily (MFS) profile" evidence="6">
    <location>
        <begin position="213"/>
        <end position="391"/>
    </location>
</feature>
<feature type="transmembrane region" description="Helical" evidence="5">
    <location>
        <begin position="147"/>
        <end position="169"/>
    </location>
</feature>
<feature type="transmembrane region" description="Helical" evidence="5">
    <location>
        <begin position="334"/>
        <end position="361"/>
    </location>
</feature>
<feature type="transmembrane region" description="Helical" evidence="5">
    <location>
        <begin position="211"/>
        <end position="230"/>
    </location>
</feature>
<dbReference type="SUPFAM" id="SSF103473">
    <property type="entry name" value="MFS general substrate transporter"/>
    <property type="match status" value="1"/>
</dbReference>
<feature type="transmembrane region" description="Helical" evidence="5">
    <location>
        <begin position="88"/>
        <end position="106"/>
    </location>
</feature>
<gene>
    <name evidence="7" type="ORF">Y958_25875</name>
</gene>
<organism evidence="7 8">
    <name type="scientific">Nitrospirillum viridazoti CBAmc</name>
    <dbReference type="NCBI Taxonomy" id="1441467"/>
    <lineage>
        <taxon>Bacteria</taxon>
        <taxon>Pseudomonadati</taxon>
        <taxon>Pseudomonadota</taxon>
        <taxon>Alphaproteobacteria</taxon>
        <taxon>Rhodospirillales</taxon>
        <taxon>Azospirillaceae</taxon>
        <taxon>Nitrospirillum</taxon>
        <taxon>Nitrospirillum viridazoti</taxon>
    </lineage>
</organism>
<evidence type="ECO:0000313" key="8">
    <source>
        <dbReference type="Proteomes" id="UP000197153"/>
    </source>
</evidence>
<dbReference type="AlphaFoldDB" id="A0A248K0J6"/>
<dbReference type="RefSeq" id="WP_088874760.1">
    <property type="nucleotide sequence ID" value="NZ_CP022112.1"/>
</dbReference>
<dbReference type="PANTHER" id="PTHR23514">
    <property type="entry name" value="BYPASS OF STOP CODON PROTEIN 6"/>
    <property type="match status" value="1"/>
</dbReference>
<dbReference type="GO" id="GO:0016020">
    <property type="term" value="C:membrane"/>
    <property type="evidence" value="ECO:0007669"/>
    <property type="project" value="UniProtKB-SubCell"/>
</dbReference>
<evidence type="ECO:0000313" key="7">
    <source>
        <dbReference type="EMBL" id="ASG24330.1"/>
    </source>
</evidence>
<keyword evidence="4 5" id="KW-0472">Membrane</keyword>
<protein>
    <submittedName>
        <fullName evidence="7">MFS transporter</fullName>
    </submittedName>
</protein>
<dbReference type="InterPro" id="IPR051788">
    <property type="entry name" value="MFS_Transporter"/>
</dbReference>
<dbReference type="EMBL" id="CP022112">
    <property type="protein sequence ID" value="ASG24330.1"/>
    <property type="molecule type" value="Genomic_DNA"/>
</dbReference>
<feature type="transmembrane region" description="Helical" evidence="5">
    <location>
        <begin position="112"/>
        <end position="135"/>
    </location>
</feature>
<proteinExistence type="predicted"/>
<evidence type="ECO:0000259" key="6">
    <source>
        <dbReference type="PROSITE" id="PS50850"/>
    </source>
</evidence>
<feature type="transmembrane region" description="Helical" evidence="5">
    <location>
        <begin position="28"/>
        <end position="47"/>
    </location>
</feature>
<dbReference type="GO" id="GO:0022857">
    <property type="term" value="F:transmembrane transporter activity"/>
    <property type="evidence" value="ECO:0007669"/>
    <property type="project" value="InterPro"/>
</dbReference>
<name>A0A248K0J6_9PROT</name>
<dbReference type="InterPro" id="IPR011701">
    <property type="entry name" value="MFS"/>
</dbReference>
<evidence type="ECO:0000256" key="4">
    <source>
        <dbReference type="ARBA" id="ARBA00023136"/>
    </source>
</evidence>
<keyword evidence="2 5" id="KW-0812">Transmembrane</keyword>
<reference evidence="7 8" key="1">
    <citation type="submission" date="2017-06" db="EMBL/GenBank/DDBJ databases">
        <title>Complete genome sequence of Nitrospirillum amazonense strain CBAmC, an endophytic nitrogen-fixing and plant growth-promoting bacterium, isolated from sugarcane.</title>
        <authorList>
            <person name="Schwab S."/>
            <person name="dos Santos Teixeira K.R."/>
            <person name="Simoes Araujo J.L."/>
            <person name="Soares Vidal M."/>
            <person name="Borges de Freitas H.R."/>
            <person name="Rivello Crivelaro A.L."/>
            <person name="Bueno de Camargo Nunes A."/>
            <person name="dos Santos C.M."/>
            <person name="Palmeira da Silva Rosa D."/>
            <person name="da Silva Padilha D."/>
            <person name="da Silva E."/>
            <person name="Araujo Terra L."/>
            <person name="Soares Mendes V."/>
            <person name="Farinelli L."/>
            <person name="Magalhaes Cruz L."/>
            <person name="Baldani J.I."/>
        </authorList>
    </citation>
    <scope>NUCLEOTIDE SEQUENCE [LARGE SCALE GENOMIC DNA]</scope>
    <source>
        <strain evidence="7 8">CBAmC</strain>
    </source>
</reference>
<accession>A0A248K0J6</accession>
<feature type="transmembrane region" description="Helical" evidence="5">
    <location>
        <begin position="59"/>
        <end position="81"/>
    </location>
</feature>
<evidence type="ECO:0000256" key="3">
    <source>
        <dbReference type="ARBA" id="ARBA00022989"/>
    </source>
</evidence>
<dbReference type="PROSITE" id="PS50850">
    <property type="entry name" value="MFS"/>
    <property type="match status" value="1"/>
</dbReference>
<feature type="transmembrane region" description="Helical" evidence="5">
    <location>
        <begin position="175"/>
        <end position="199"/>
    </location>
</feature>
<keyword evidence="8" id="KW-1185">Reference proteome</keyword>
<dbReference type="Proteomes" id="UP000197153">
    <property type="component" value="Chromosome 3"/>
</dbReference>
<dbReference type="CDD" id="cd17393">
    <property type="entry name" value="MFS_MosC_like"/>
    <property type="match status" value="1"/>
</dbReference>
<comment type="subcellular location">
    <subcellularLocation>
        <location evidence="1">Membrane</location>
        <topology evidence="1">Multi-pass membrane protein</topology>
    </subcellularLocation>
</comment>
<dbReference type="Gene3D" id="1.20.1250.20">
    <property type="entry name" value="MFS general substrate transporter like domains"/>
    <property type="match status" value="2"/>
</dbReference>
<evidence type="ECO:0000256" key="2">
    <source>
        <dbReference type="ARBA" id="ARBA00022692"/>
    </source>
</evidence>